<dbReference type="RefSeq" id="WP_369745678.1">
    <property type="nucleotide sequence ID" value="NZ_CP165735.1"/>
</dbReference>
<dbReference type="AlphaFoldDB" id="A0AB39YPB4"/>
<evidence type="ECO:0000313" key="1">
    <source>
        <dbReference type="EMBL" id="XDV71717.1"/>
    </source>
</evidence>
<proteinExistence type="predicted"/>
<dbReference type="EMBL" id="CP165735">
    <property type="protein sequence ID" value="XDV71717.1"/>
    <property type="molecule type" value="Genomic_DNA"/>
</dbReference>
<accession>A0AB39YPB4</accession>
<sequence length="271" mass="30294">MTERVERYLHNRTMTGKKDDIYGGSIDGVEQHLQKLRTAAGDPSAAQYMTQIDAYFYIEKLDKVGAQLLPQVTSFENILNRVRQGVHDYLVEAESELLTGQTESSLFTRGEAYVVERLQAVSAESLEKYRAAEQRIAEGSPESYAQALTSCRRMIKSLADSLYPPTDVAIKGSDGKERVLGDDQFMNRLMQFAIDRLGKSTHVKLVEENIHSLGNRLNKLNSLANKGVHQEVSLIEAESCLMWTFFLTADFLRIEDGTSSLLSEDKASTGS</sequence>
<organism evidence="1">
    <name type="scientific">Paenarthrobacter sp. AMU7</name>
    <dbReference type="NCBI Taxonomy" id="3162492"/>
    <lineage>
        <taxon>Bacteria</taxon>
        <taxon>Bacillati</taxon>
        <taxon>Actinomycetota</taxon>
        <taxon>Actinomycetes</taxon>
        <taxon>Micrococcales</taxon>
        <taxon>Micrococcaceae</taxon>
        <taxon>Paenarthrobacter</taxon>
    </lineage>
</organism>
<reference evidence="1" key="1">
    <citation type="submission" date="2024-07" db="EMBL/GenBank/DDBJ databases">
        <authorList>
            <person name="Li J."/>
            <person name="Wei H."/>
            <person name="Ma J."/>
        </authorList>
    </citation>
    <scope>NUCLEOTIDE SEQUENCE</scope>
    <source>
        <strain evidence="1">AMU7</strain>
    </source>
</reference>
<gene>
    <name evidence="1" type="ORF">ABQM86_00550</name>
</gene>
<name>A0AB39YPB4_9MICC</name>
<evidence type="ECO:0008006" key="2">
    <source>
        <dbReference type="Google" id="ProtNLM"/>
    </source>
</evidence>
<protein>
    <recommendedName>
        <fullName evidence="2">Abortive infection protein-like C-terminal domain-containing protein</fullName>
    </recommendedName>
</protein>